<dbReference type="KEGG" id="stri:C7M71_028685"/>
<feature type="region of interest" description="Disordered" evidence="1">
    <location>
        <begin position="1"/>
        <end position="46"/>
    </location>
</feature>
<feature type="compositionally biased region" description="Basic and acidic residues" evidence="1">
    <location>
        <begin position="1"/>
        <end position="19"/>
    </location>
</feature>
<dbReference type="AlphaFoldDB" id="A0A345T462"/>
<evidence type="ECO:0000313" key="3">
    <source>
        <dbReference type="Proteomes" id="UP000249340"/>
    </source>
</evidence>
<dbReference type="Proteomes" id="UP000249340">
    <property type="component" value="Chromosome"/>
</dbReference>
<dbReference type="OrthoDB" id="4330280at2"/>
<feature type="region of interest" description="Disordered" evidence="1">
    <location>
        <begin position="131"/>
        <end position="156"/>
    </location>
</feature>
<proteinExistence type="predicted"/>
<dbReference type="RefSeq" id="WP_111492146.1">
    <property type="nucleotide sequence ID" value="NZ_CP031264.1"/>
</dbReference>
<evidence type="ECO:0000256" key="1">
    <source>
        <dbReference type="SAM" id="MobiDB-lite"/>
    </source>
</evidence>
<dbReference type="EMBL" id="CP031264">
    <property type="protein sequence ID" value="AXI80767.1"/>
    <property type="molecule type" value="Genomic_DNA"/>
</dbReference>
<accession>A0A345T462</accession>
<evidence type="ECO:0000313" key="2">
    <source>
        <dbReference type="EMBL" id="AXI80767.1"/>
    </source>
</evidence>
<gene>
    <name evidence="2" type="ORF">C7M71_028685</name>
</gene>
<sequence length="156" mass="17063">MPVLDQRTRSTEAALRAEDVEPGNDPMSAAEADPTHPGSFRGIDPGDGDTWEILRLRCPECDRPIALLGDEERFPQHAVLHSAWNPFASAVCPGSGRPVDEAADLDDDPDFDAEPDLEALLALPPELDWRTQPFSHVGGPGSRPVRVPQQQRLAQR</sequence>
<organism evidence="2 3">
    <name type="scientific">Peterkaempfera bronchialis</name>
    <dbReference type="NCBI Taxonomy" id="2126346"/>
    <lineage>
        <taxon>Bacteria</taxon>
        <taxon>Bacillati</taxon>
        <taxon>Actinomycetota</taxon>
        <taxon>Actinomycetes</taxon>
        <taxon>Kitasatosporales</taxon>
        <taxon>Streptomycetaceae</taxon>
        <taxon>Peterkaempfera</taxon>
    </lineage>
</organism>
<name>A0A345T462_9ACTN</name>
<keyword evidence="3" id="KW-1185">Reference proteome</keyword>
<reference evidence="3" key="1">
    <citation type="submission" date="2018-07" db="EMBL/GenBank/DDBJ databases">
        <title>Streptacidiphilus bronchialis DSM 106435 chromosome.</title>
        <authorList>
            <person name="Batra D."/>
            <person name="Gulvik C.A."/>
        </authorList>
    </citation>
    <scope>NUCLEOTIDE SEQUENCE [LARGE SCALE GENOMIC DNA]</scope>
    <source>
        <strain evidence="3">DSM 106435</strain>
    </source>
</reference>
<protein>
    <submittedName>
        <fullName evidence="2">Uncharacterized protein</fullName>
    </submittedName>
</protein>